<evidence type="ECO:0000313" key="8">
    <source>
        <dbReference type="Proteomes" id="UP000254374"/>
    </source>
</evidence>
<dbReference type="Pfam" id="PF00023">
    <property type="entry name" value="Ank"/>
    <property type="match status" value="1"/>
</dbReference>
<dbReference type="Gene3D" id="1.25.40.20">
    <property type="entry name" value="Ankyrin repeat-containing domain"/>
    <property type="match status" value="1"/>
</dbReference>
<dbReference type="SMART" id="SM00248">
    <property type="entry name" value="ANK"/>
    <property type="match status" value="5"/>
</dbReference>
<feature type="repeat" description="ANK" evidence="3">
    <location>
        <begin position="435"/>
        <end position="467"/>
    </location>
</feature>
<dbReference type="AlphaFoldDB" id="A0A377GKW3"/>
<evidence type="ECO:0000256" key="3">
    <source>
        <dbReference type="PROSITE-ProRule" id="PRU00023"/>
    </source>
</evidence>
<keyword evidence="1" id="KW-0677">Repeat</keyword>
<evidence type="ECO:0000256" key="4">
    <source>
        <dbReference type="SAM" id="MobiDB-lite"/>
    </source>
</evidence>
<dbReference type="OrthoDB" id="5649730at2"/>
<dbReference type="InterPro" id="IPR002110">
    <property type="entry name" value="Ankyrin_rpt"/>
</dbReference>
<name>A0A377GKW3_9GAMM</name>
<evidence type="ECO:0000313" key="7">
    <source>
        <dbReference type="Proteomes" id="UP000186808"/>
    </source>
</evidence>
<dbReference type="PANTHER" id="PTHR24198:SF165">
    <property type="entry name" value="ANKYRIN REPEAT-CONTAINING PROTEIN-RELATED"/>
    <property type="match status" value="1"/>
</dbReference>
<evidence type="ECO:0000256" key="2">
    <source>
        <dbReference type="ARBA" id="ARBA00023043"/>
    </source>
</evidence>
<keyword evidence="7" id="KW-1185">Reference proteome</keyword>
<dbReference type="SUPFAM" id="SSF48403">
    <property type="entry name" value="Ankyrin repeat"/>
    <property type="match status" value="1"/>
</dbReference>
<dbReference type="STRING" id="464.Lgor_2208"/>
<dbReference type="Proteomes" id="UP000186808">
    <property type="component" value="Unassembled WGS sequence"/>
</dbReference>
<dbReference type="InterPro" id="IPR036770">
    <property type="entry name" value="Ankyrin_rpt-contain_sf"/>
</dbReference>
<organism evidence="6 8">
    <name type="scientific">Fluoribacter gormanii</name>
    <dbReference type="NCBI Taxonomy" id="464"/>
    <lineage>
        <taxon>Bacteria</taxon>
        <taxon>Pseudomonadati</taxon>
        <taxon>Pseudomonadota</taxon>
        <taxon>Gammaproteobacteria</taxon>
        <taxon>Legionellales</taxon>
        <taxon>Legionellaceae</taxon>
        <taxon>Fluoribacter</taxon>
    </lineage>
</organism>
<reference evidence="6 8" key="2">
    <citation type="submission" date="2018-06" db="EMBL/GenBank/DDBJ databases">
        <authorList>
            <consortium name="Pathogen Informatics"/>
            <person name="Doyle S."/>
        </authorList>
    </citation>
    <scope>NUCLEOTIDE SEQUENCE [LARGE SCALE GENOMIC DNA]</scope>
    <source>
        <strain evidence="6 8">NCTC11401</strain>
    </source>
</reference>
<sequence>MKHSQLINIAHRLGYTSISDRGLCKGFTAMWTQAVCCGDLNTFNRRLGILQTYADMPDDLLKRINQVRDMIKQGVQINNNLEALVEIPALFDNITFYLKPYVAKEALGGKFLGQHHEMEVSQYIQSKKLEDLGGLDLAFRTTDQYTRAELTSYLKNISDKLKDRTDVAINFGANSHSVAVRVLGNDEFQLIDTNHLDKMGRKYTSEELAKELNSSFINDSWQDWFTEPEPLVLSTSIFTNQNNPLDLEELRATSSITHVVTDKSNFSLLRTAAQTNDVAVIKRIDFQHSNLNLDLALGEALSTAAAIDSVDAAKYLLTIPGMNVNKPQHPISAIFNAILNKNFDLAKDISQHPSFDPNNTFALGNVLHCLANVQNSTPETLLFAQDFFQNYPNVDINKKNSMGNTPLYEACVTGNIELAKLLIENGAKIDELNANNHSALHGAALSGNSDLIELLLNEGLDCNQANSSNETPLHFACLSGKKDAVEKLLAHSASCNIRSERGFTPLDLACLNDHHELIPSLLGRTKLTRKEIEPDSPLARLIPCCNKNVQNDFLKKALNTYIDDRKSGPEYLNFLNLGIHRDQKVAAARALLASLDGAELDLKSHQEALTNGVLSSLYALYRDQKMSPAMAPTSADNLPEIDLQIPLSSKGNSIRICISEIPQDDLGREPIDQSSINETSQTSLPLKSKTN</sequence>
<protein>
    <submittedName>
        <fullName evidence="5">Ankyrin repeat</fullName>
    </submittedName>
    <submittedName>
        <fullName evidence="6">Ribulose-5-phosphate 4-epimerase and related epimerases and aldolases</fullName>
    </submittedName>
</protein>
<feature type="repeat" description="ANK" evidence="3">
    <location>
        <begin position="468"/>
        <end position="500"/>
    </location>
</feature>
<keyword evidence="2 3" id="KW-0040">ANK repeat</keyword>
<gene>
    <name evidence="6" type="ORF">NCTC11401_02233</name>
    <name evidence="5" type="ORF">SAMN05421777_10877</name>
</gene>
<evidence type="ECO:0000313" key="5">
    <source>
        <dbReference type="EMBL" id="SIR22291.1"/>
    </source>
</evidence>
<reference evidence="5 7" key="1">
    <citation type="submission" date="2017-01" db="EMBL/GenBank/DDBJ databases">
        <authorList>
            <person name="Varghese N."/>
            <person name="Submissions S."/>
        </authorList>
    </citation>
    <scope>NUCLEOTIDE SEQUENCE [LARGE SCALE GENOMIC DNA]</scope>
    <source>
        <strain evidence="5 7">ATCC 33342</strain>
    </source>
</reference>
<dbReference type="Pfam" id="PF12796">
    <property type="entry name" value="Ank_2"/>
    <property type="match status" value="1"/>
</dbReference>
<evidence type="ECO:0000313" key="6">
    <source>
        <dbReference type="EMBL" id="STO25398.1"/>
    </source>
</evidence>
<feature type="repeat" description="ANK" evidence="3">
    <location>
        <begin position="402"/>
        <end position="434"/>
    </location>
</feature>
<dbReference type="EMBL" id="FTNL01000008">
    <property type="protein sequence ID" value="SIR22291.1"/>
    <property type="molecule type" value="Genomic_DNA"/>
</dbReference>
<proteinExistence type="predicted"/>
<feature type="region of interest" description="Disordered" evidence="4">
    <location>
        <begin position="665"/>
        <end position="691"/>
    </location>
</feature>
<feature type="compositionally biased region" description="Polar residues" evidence="4">
    <location>
        <begin position="672"/>
        <end position="691"/>
    </location>
</feature>
<dbReference type="PROSITE" id="PS50297">
    <property type="entry name" value="ANK_REP_REGION"/>
    <property type="match status" value="3"/>
</dbReference>
<dbReference type="PANTHER" id="PTHR24198">
    <property type="entry name" value="ANKYRIN REPEAT AND PROTEIN KINASE DOMAIN-CONTAINING PROTEIN"/>
    <property type="match status" value="1"/>
</dbReference>
<accession>A0A377GKW3</accession>
<dbReference type="RefSeq" id="WP_058468678.1">
    <property type="nucleotide sequence ID" value="NZ_CAAAIX010000015.1"/>
</dbReference>
<dbReference type="EMBL" id="UGGV01000001">
    <property type="protein sequence ID" value="STO25398.1"/>
    <property type="molecule type" value="Genomic_DNA"/>
</dbReference>
<dbReference type="PROSITE" id="PS50088">
    <property type="entry name" value="ANK_REPEAT"/>
    <property type="match status" value="3"/>
</dbReference>
<evidence type="ECO:0000256" key="1">
    <source>
        <dbReference type="ARBA" id="ARBA00022737"/>
    </source>
</evidence>
<dbReference type="Proteomes" id="UP000254374">
    <property type="component" value="Unassembled WGS sequence"/>
</dbReference>